<dbReference type="PANTHER" id="PTHR33317:SF4">
    <property type="entry name" value="POLYNUCLEOTIDYL TRANSFERASE, RIBONUCLEASE H-LIKE SUPERFAMILY PROTEIN"/>
    <property type="match status" value="1"/>
</dbReference>
<proteinExistence type="inferred from homology"/>
<comment type="caution">
    <text evidence="7">The sequence shown here is derived from an EMBL/GenBank/DDBJ whole genome shotgun (WGS) entry which is preliminary data.</text>
</comment>
<protein>
    <recommendedName>
        <fullName evidence="5">Putative pre-16S rRNA nuclease</fullName>
        <ecNumber evidence="5">3.1.-.-</ecNumber>
    </recommendedName>
</protein>
<evidence type="ECO:0000313" key="8">
    <source>
        <dbReference type="Proteomes" id="UP000011912"/>
    </source>
</evidence>
<name>M5J6U4_9LACO</name>
<dbReference type="AlphaFoldDB" id="M5J6U4"/>
<evidence type="ECO:0000256" key="5">
    <source>
        <dbReference type="HAMAP-Rule" id="MF_00651"/>
    </source>
</evidence>
<comment type="function">
    <text evidence="5">Could be a nuclease involved in processing of the 5'-end of pre-16S rRNA.</text>
</comment>
<sequence length="146" mass="16239">MARLMGLDVGSRTVGVAISDELGWTAQGVEIVPINEDEQDFNITRIKELVDQYGVVGVVLGLPKNMNNTSGPRVDASRAYGDLLVQQLGLPIDFQDERLTTVEAERMLVEEADTSRRKRKQVIDKLAAALILQNYLDRHGELTKVF</sequence>
<dbReference type="EC" id="3.1.-.-" evidence="5"/>
<dbReference type="RefSeq" id="WP_009553827.1">
    <property type="nucleotide sequence ID" value="NZ_ANAG01000013.1"/>
</dbReference>
<dbReference type="InterPro" id="IPR005227">
    <property type="entry name" value="YqgF"/>
</dbReference>
<dbReference type="Pfam" id="PF03652">
    <property type="entry name" value="RuvX"/>
    <property type="match status" value="1"/>
</dbReference>
<gene>
    <name evidence="7" type="ORF">D271_04564</name>
</gene>
<evidence type="ECO:0000256" key="3">
    <source>
        <dbReference type="ARBA" id="ARBA00022722"/>
    </source>
</evidence>
<evidence type="ECO:0000256" key="4">
    <source>
        <dbReference type="ARBA" id="ARBA00022801"/>
    </source>
</evidence>
<evidence type="ECO:0000259" key="6">
    <source>
        <dbReference type="SMART" id="SM00732"/>
    </source>
</evidence>
<dbReference type="Gene3D" id="3.30.420.140">
    <property type="entry name" value="YqgF/RNase H-like domain"/>
    <property type="match status" value="1"/>
</dbReference>
<dbReference type="STRING" id="1227363.D271_04564"/>
<dbReference type="GO" id="GO:0016788">
    <property type="term" value="F:hydrolase activity, acting on ester bonds"/>
    <property type="evidence" value="ECO:0007669"/>
    <property type="project" value="UniProtKB-UniRule"/>
</dbReference>
<dbReference type="PANTHER" id="PTHR33317">
    <property type="entry name" value="POLYNUCLEOTIDYL TRANSFERASE, RIBONUCLEASE H-LIKE SUPERFAMILY PROTEIN"/>
    <property type="match status" value="1"/>
</dbReference>
<dbReference type="HAMAP" id="MF_00651">
    <property type="entry name" value="Nuclease_YqgF"/>
    <property type="match status" value="1"/>
</dbReference>
<keyword evidence="3 5" id="KW-0540">Nuclease</keyword>
<dbReference type="GO" id="GO:0004518">
    <property type="term" value="F:nuclease activity"/>
    <property type="evidence" value="ECO:0007669"/>
    <property type="project" value="UniProtKB-KW"/>
</dbReference>
<keyword evidence="4 5" id="KW-0378">Hydrolase</keyword>
<keyword evidence="8" id="KW-1185">Reference proteome</keyword>
<evidence type="ECO:0000313" key="7">
    <source>
        <dbReference type="EMBL" id="EKW99042.1"/>
    </source>
</evidence>
<dbReference type="SMART" id="SM00732">
    <property type="entry name" value="YqgFc"/>
    <property type="match status" value="1"/>
</dbReference>
<dbReference type="GO" id="GO:0005829">
    <property type="term" value="C:cytosol"/>
    <property type="evidence" value="ECO:0007669"/>
    <property type="project" value="TreeGrafter"/>
</dbReference>
<reference evidence="7 8" key="1">
    <citation type="journal article" date="2013" name="Genome Announc.">
        <title>Genome Sequence of Lactobacillus saerimneri 30a (Formerly Lactobacillus sp. Strain 30a), a Reference Lactic Acid Bacterium Strain Producing Biogenic Amines.</title>
        <authorList>
            <person name="Romano A."/>
            <person name="Trip H."/>
            <person name="Campbell-Sills H."/>
            <person name="Bouchez O."/>
            <person name="Sherman D."/>
            <person name="Lolkema J.S."/>
            <person name="Lucas P.M."/>
        </authorList>
    </citation>
    <scope>NUCLEOTIDE SEQUENCE [LARGE SCALE GENOMIC DNA]</scope>
    <source>
        <strain evidence="7 8">30a</strain>
    </source>
</reference>
<dbReference type="Proteomes" id="UP000011912">
    <property type="component" value="Unassembled WGS sequence"/>
</dbReference>
<dbReference type="GO" id="GO:0000967">
    <property type="term" value="P:rRNA 5'-end processing"/>
    <property type="evidence" value="ECO:0007669"/>
    <property type="project" value="UniProtKB-UniRule"/>
</dbReference>
<dbReference type="PATRIC" id="fig|1227363.6.peg.895"/>
<feature type="domain" description="YqgF/RNase H-like" evidence="6">
    <location>
        <begin position="2"/>
        <end position="104"/>
    </location>
</feature>
<comment type="subcellular location">
    <subcellularLocation>
        <location evidence="5">Cytoplasm</location>
    </subcellularLocation>
</comment>
<dbReference type="InterPro" id="IPR006641">
    <property type="entry name" value="YqgF/RNaseH-like_dom"/>
</dbReference>
<organism evidence="7 8">
    <name type="scientific">Ligilactobacillus saerimneri 30a</name>
    <dbReference type="NCBI Taxonomy" id="1227363"/>
    <lineage>
        <taxon>Bacteria</taxon>
        <taxon>Bacillati</taxon>
        <taxon>Bacillota</taxon>
        <taxon>Bacilli</taxon>
        <taxon>Lactobacillales</taxon>
        <taxon>Lactobacillaceae</taxon>
        <taxon>Ligilactobacillus</taxon>
    </lineage>
</organism>
<comment type="similarity">
    <text evidence="5">Belongs to the YqgF HJR family.</text>
</comment>
<dbReference type="InterPro" id="IPR037027">
    <property type="entry name" value="YqgF/RNaseH-like_dom_sf"/>
</dbReference>
<dbReference type="SUPFAM" id="SSF53098">
    <property type="entry name" value="Ribonuclease H-like"/>
    <property type="match status" value="1"/>
</dbReference>
<evidence type="ECO:0000256" key="1">
    <source>
        <dbReference type="ARBA" id="ARBA00022490"/>
    </source>
</evidence>
<keyword evidence="1 5" id="KW-0963">Cytoplasm</keyword>
<dbReference type="CDD" id="cd16964">
    <property type="entry name" value="YqgF"/>
    <property type="match status" value="1"/>
</dbReference>
<dbReference type="InterPro" id="IPR012337">
    <property type="entry name" value="RNaseH-like_sf"/>
</dbReference>
<dbReference type="EMBL" id="ANAG01000013">
    <property type="protein sequence ID" value="EKW99042.1"/>
    <property type="molecule type" value="Genomic_DNA"/>
</dbReference>
<keyword evidence="2 5" id="KW-0690">Ribosome biogenesis</keyword>
<accession>M5J6U4</accession>
<dbReference type="NCBIfam" id="TIGR00250">
    <property type="entry name" value="RNAse_H_YqgF"/>
    <property type="match status" value="1"/>
</dbReference>
<evidence type="ECO:0000256" key="2">
    <source>
        <dbReference type="ARBA" id="ARBA00022517"/>
    </source>
</evidence>